<dbReference type="OrthoDB" id="5855429at2759"/>
<keyword evidence="18" id="KW-1133">Transmembrane helix</keyword>
<dbReference type="GO" id="GO:0030198">
    <property type="term" value="P:extracellular matrix organization"/>
    <property type="evidence" value="ECO:0007669"/>
    <property type="project" value="InterPro"/>
</dbReference>
<accession>A0A0K8VCK3</accession>
<keyword evidence="4" id="KW-0645">Protease</keyword>
<dbReference type="GO" id="GO:0004222">
    <property type="term" value="F:metalloendopeptidase activity"/>
    <property type="evidence" value="ECO:0007669"/>
    <property type="project" value="InterPro"/>
</dbReference>
<protein>
    <submittedName>
        <fullName evidence="21">A disintegrin and metalloproteinase with thrombospondin motifs 9</fullName>
    </submittedName>
</protein>
<dbReference type="InterPro" id="IPR002870">
    <property type="entry name" value="Peptidase_M12B_N"/>
</dbReference>
<keyword evidence="7" id="KW-0677">Repeat</keyword>
<evidence type="ECO:0000256" key="3">
    <source>
        <dbReference type="ARBA" id="ARBA00022530"/>
    </source>
</evidence>
<evidence type="ECO:0000259" key="19">
    <source>
        <dbReference type="PROSITE" id="PS50215"/>
    </source>
</evidence>
<dbReference type="PROSITE" id="PS50092">
    <property type="entry name" value="TSP1"/>
    <property type="match status" value="3"/>
</dbReference>
<feature type="disulfide bond" evidence="15">
    <location>
        <begin position="884"/>
        <end position="904"/>
    </location>
</feature>
<evidence type="ECO:0000256" key="6">
    <source>
        <dbReference type="ARBA" id="ARBA00022729"/>
    </source>
</evidence>
<reference evidence="21" key="1">
    <citation type="submission" date="2015-06" db="EMBL/GenBank/DDBJ databases">
        <authorList>
            <person name="Hoefler B.C."/>
            <person name="Straight P.D."/>
        </authorList>
    </citation>
    <scope>NUCLEOTIDE SEQUENCE</scope>
</reference>
<dbReference type="EMBL" id="GDHF01015718">
    <property type="protein sequence ID" value="JAI36596.1"/>
    <property type="molecule type" value="Transcribed_RNA"/>
</dbReference>
<comment type="cofactor">
    <cofactor evidence="14">
        <name>Zn(2+)</name>
        <dbReference type="ChEBI" id="CHEBI:29105"/>
    </cofactor>
    <text evidence="14">Binds 1 zinc ion per subunit.</text>
</comment>
<keyword evidence="9 14" id="KW-0862">Zinc</keyword>
<keyword evidence="11 15" id="KW-1015">Disulfide bond</keyword>
<dbReference type="GO" id="GO:0007229">
    <property type="term" value="P:integrin-mediated signaling pathway"/>
    <property type="evidence" value="ECO:0007669"/>
    <property type="project" value="UniProtKB-KW"/>
</dbReference>
<dbReference type="Gene3D" id="2.20.100.10">
    <property type="entry name" value="Thrombospondin type-1 (TSP1) repeat"/>
    <property type="match status" value="2"/>
</dbReference>
<dbReference type="InterPro" id="IPR001590">
    <property type="entry name" value="Peptidase_M12B"/>
</dbReference>
<feature type="region of interest" description="Disordered" evidence="17">
    <location>
        <begin position="1"/>
        <end position="28"/>
    </location>
</feature>
<dbReference type="SUPFAM" id="SSF82895">
    <property type="entry name" value="TSP-1 type 1 repeat"/>
    <property type="match status" value="5"/>
</dbReference>
<keyword evidence="18" id="KW-0472">Membrane</keyword>
<proteinExistence type="predicted"/>
<evidence type="ECO:0000256" key="7">
    <source>
        <dbReference type="ARBA" id="ARBA00022737"/>
    </source>
</evidence>
<dbReference type="InterPro" id="IPR050439">
    <property type="entry name" value="ADAMTS_ADAMTS-like"/>
</dbReference>
<gene>
    <name evidence="21" type="primary">ADAMTS9_0</name>
    <name evidence="21" type="ORF">c0_g4_i5</name>
</gene>
<dbReference type="Pfam" id="PF19030">
    <property type="entry name" value="TSP1_ADAMTS"/>
    <property type="match status" value="3"/>
</dbReference>
<feature type="disulfide bond" evidence="15">
    <location>
        <begin position="953"/>
        <end position="990"/>
    </location>
</feature>
<keyword evidence="14" id="KW-0106">Calcium</keyword>
<evidence type="ECO:0000256" key="5">
    <source>
        <dbReference type="ARBA" id="ARBA00022723"/>
    </source>
</evidence>
<feature type="binding site" evidence="14 16">
    <location>
        <position position="783"/>
    </location>
    <ligand>
        <name>Zn(2+)</name>
        <dbReference type="ChEBI" id="CHEBI:29105"/>
        <note>catalytic</note>
    </ligand>
</feature>
<dbReference type="GO" id="GO:0006508">
    <property type="term" value="P:proteolysis"/>
    <property type="evidence" value="ECO:0007669"/>
    <property type="project" value="UniProtKB-KW"/>
</dbReference>
<feature type="binding site" evidence="14 16">
    <location>
        <position position="787"/>
    </location>
    <ligand>
        <name>Zn(2+)</name>
        <dbReference type="ChEBI" id="CHEBI:29105"/>
        <note>catalytic</note>
    </ligand>
</feature>
<feature type="binding site" evidence="14">
    <location>
        <position position="652"/>
    </location>
    <ligand>
        <name>Ca(2+)</name>
        <dbReference type="ChEBI" id="CHEBI:29108"/>
        <label>2</label>
    </ligand>
</feature>
<organism evidence="21">
    <name type="scientific">Bactrocera latifrons</name>
    <name type="common">Malaysian fruit fly</name>
    <name type="synonym">Chaetodacus latifrons</name>
    <dbReference type="NCBI Taxonomy" id="174628"/>
    <lineage>
        <taxon>Eukaryota</taxon>
        <taxon>Metazoa</taxon>
        <taxon>Ecdysozoa</taxon>
        <taxon>Arthropoda</taxon>
        <taxon>Hexapoda</taxon>
        <taxon>Insecta</taxon>
        <taxon>Pterygota</taxon>
        <taxon>Neoptera</taxon>
        <taxon>Endopterygota</taxon>
        <taxon>Diptera</taxon>
        <taxon>Brachycera</taxon>
        <taxon>Muscomorpha</taxon>
        <taxon>Tephritoidea</taxon>
        <taxon>Tephritidae</taxon>
        <taxon>Bactrocera</taxon>
        <taxon>Bactrocera</taxon>
    </lineage>
</organism>
<feature type="disulfide bond" evidence="15">
    <location>
        <begin position="721"/>
        <end position="767"/>
    </location>
</feature>
<evidence type="ECO:0000259" key="20">
    <source>
        <dbReference type="PROSITE" id="PS51046"/>
    </source>
</evidence>
<name>A0A0K8VCK3_BACLA</name>
<dbReference type="Pfam" id="PF17771">
    <property type="entry name" value="ADAMTS_CR_2"/>
    <property type="match status" value="1"/>
</dbReference>
<dbReference type="PRINTS" id="PR01857">
    <property type="entry name" value="ADAMTSFAMILY"/>
</dbReference>
<dbReference type="PROSITE" id="PS51046">
    <property type="entry name" value="GON"/>
    <property type="match status" value="1"/>
</dbReference>
<evidence type="ECO:0000256" key="10">
    <source>
        <dbReference type="ARBA" id="ARBA00023049"/>
    </source>
</evidence>
<feature type="disulfide bond" evidence="15">
    <location>
        <begin position="743"/>
        <end position="750"/>
    </location>
</feature>
<feature type="disulfide bond" evidence="15">
    <location>
        <begin position="968"/>
        <end position="980"/>
    </location>
</feature>
<evidence type="ECO:0000256" key="18">
    <source>
        <dbReference type="SAM" id="Phobius"/>
    </source>
</evidence>
<dbReference type="Gene3D" id="3.40.390.10">
    <property type="entry name" value="Collagenase (Catalytic Domain)"/>
    <property type="match status" value="1"/>
</dbReference>
<keyword evidence="18" id="KW-0812">Transmembrane</keyword>
<dbReference type="Gene3D" id="3.40.1620.60">
    <property type="match status" value="1"/>
</dbReference>
<evidence type="ECO:0000256" key="13">
    <source>
        <dbReference type="PIRSR" id="PIRSR613273-1"/>
    </source>
</evidence>
<dbReference type="InterPro" id="IPR000884">
    <property type="entry name" value="TSP1_rpt"/>
</dbReference>
<dbReference type="InterPro" id="IPR041645">
    <property type="entry name" value="ADAMTS_CR_2"/>
</dbReference>
<feature type="disulfide bond" evidence="15">
    <location>
        <begin position="799"/>
        <end position="830"/>
    </location>
</feature>
<dbReference type="InterPro" id="IPR013273">
    <property type="entry name" value="ADAMTS/ADAMTS-like"/>
</dbReference>
<comment type="subcellular location">
    <subcellularLocation>
        <location evidence="1">Secreted</location>
        <location evidence="1">Extracellular space</location>
        <location evidence="1">Extracellular matrix</location>
    </subcellularLocation>
</comment>
<evidence type="ECO:0000256" key="14">
    <source>
        <dbReference type="PIRSR" id="PIRSR613273-2"/>
    </source>
</evidence>
<keyword evidence="6" id="KW-0732">Signal</keyword>
<feature type="disulfide bond" evidence="15">
    <location>
        <begin position="917"/>
        <end position="929"/>
    </location>
</feature>
<dbReference type="Gene3D" id="2.60.120.830">
    <property type="match status" value="1"/>
</dbReference>
<evidence type="ECO:0000256" key="1">
    <source>
        <dbReference type="ARBA" id="ARBA00004498"/>
    </source>
</evidence>
<evidence type="ECO:0000256" key="8">
    <source>
        <dbReference type="ARBA" id="ARBA00022801"/>
    </source>
</evidence>
<evidence type="ECO:0000256" key="16">
    <source>
        <dbReference type="PROSITE-ProRule" id="PRU00276"/>
    </source>
</evidence>
<dbReference type="PANTHER" id="PTHR13723:SF278">
    <property type="entry name" value="ADAM METALLOPEPTIDASE WITH THROMBOSPONDIN TYPE 1 MOTIF A, ISOFORM B"/>
    <property type="match status" value="1"/>
</dbReference>
<feature type="disulfide bond" evidence="15">
    <location>
        <begin position="957"/>
        <end position="995"/>
    </location>
</feature>
<evidence type="ECO:0000256" key="4">
    <source>
        <dbReference type="ARBA" id="ARBA00022670"/>
    </source>
</evidence>
<dbReference type="Pfam" id="PF01562">
    <property type="entry name" value="Pep_M12B_propep"/>
    <property type="match status" value="1"/>
</dbReference>
<dbReference type="CDD" id="cd04273">
    <property type="entry name" value="ZnMc_ADAMTS_like"/>
    <property type="match status" value="1"/>
</dbReference>
<dbReference type="InterPro" id="IPR010294">
    <property type="entry name" value="ADAMTS_spacer1"/>
</dbReference>
<dbReference type="PROSITE" id="PS50215">
    <property type="entry name" value="ADAM_MEPRO"/>
    <property type="match status" value="1"/>
</dbReference>
<keyword evidence="3" id="KW-0272">Extracellular matrix</keyword>
<feature type="active site" evidence="13 16">
    <location>
        <position position="784"/>
    </location>
</feature>
<dbReference type="SUPFAM" id="SSF55486">
    <property type="entry name" value="Metalloproteases ('zincins'), catalytic domain"/>
    <property type="match status" value="1"/>
</dbReference>
<keyword evidence="12" id="KW-0325">Glycoprotein</keyword>
<keyword evidence="21" id="KW-0401">Integrin</keyword>
<feature type="disulfide bond" evidence="15">
    <location>
        <begin position="762"/>
        <end position="846"/>
    </location>
</feature>
<dbReference type="Pfam" id="PF19236">
    <property type="entry name" value="ADAMTS_CR_3"/>
    <property type="match status" value="1"/>
</dbReference>
<dbReference type="GO" id="GO:0008270">
    <property type="term" value="F:zinc ion binding"/>
    <property type="evidence" value="ECO:0007669"/>
    <property type="project" value="InterPro"/>
</dbReference>
<feature type="domain" description="Peptidase M12B" evidence="19">
    <location>
        <begin position="649"/>
        <end position="851"/>
    </location>
</feature>
<dbReference type="PANTHER" id="PTHR13723">
    <property type="entry name" value="ADAMTS A DISINTEGRIN AND METALLOPROTEASE WITH THROMBOSPONDIN MOTIFS PROTEASE"/>
    <property type="match status" value="1"/>
</dbReference>
<feature type="disulfide bond" evidence="15">
    <location>
        <begin position="873"/>
        <end position="895"/>
    </location>
</feature>
<feature type="binding site" evidence="14">
    <location>
        <position position="732"/>
    </location>
    <ligand>
        <name>Ca(2+)</name>
        <dbReference type="ChEBI" id="CHEBI:29108"/>
        <label>1</label>
    </ligand>
</feature>
<dbReference type="Pfam" id="PF13688">
    <property type="entry name" value="Reprolysin_5"/>
    <property type="match status" value="1"/>
</dbReference>
<feature type="binding site" evidence="14 16">
    <location>
        <position position="793"/>
    </location>
    <ligand>
        <name>Zn(2+)</name>
        <dbReference type="ChEBI" id="CHEBI:29105"/>
        <note>catalytic</note>
    </ligand>
</feature>
<feature type="disulfide bond" evidence="15">
    <location>
        <begin position="890"/>
        <end position="924"/>
    </location>
</feature>
<dbReference type="SMART" id="SM00209">
    <property type="entry name" value="TSP1"/>
    <property type="match status" value="6"/>
</dbReference>
<feature type="binding site" evidence="14">
    <location>
        <position position="846"/>
    </location>
    <ligand>
        <name>Ca(2+)</name>
        <dbReference type="ChEBI" id="CHEBI:29108"/>
        <label>1</label>
    </ligand>
</feature>
<dbReference type="Pfam" id="PF08685">
    <property type="entry name" value="GON"/>
    <property type="match status" value="1"/>
</dbReference>
<sequence length="1844" mass="207893">MGMMTANNNNNNNNNDSEINNNGSGVAAITTTPERSTAVAAETPQAPVHSAQSVTGEALAACMTTGDVLYKQSASDWYDADGDVAAIAAVAAECERLLAAATADKDIGDGKVNTAESVGTEKACINATYNNNDAQCMCETVKGGIYGDNDTDYADYDLDSADAEVLNSSAEVTRSKLDYTTSFASYDSHVHQLNRSHRCNSHATLKLLRQQRQQNQQQQQKLQQRYSAQQNSSSLKLSASNASICSSTTSTCPAYSIGEPLYQSVAFTDYGTTGGCTIETLTTGESADESVLRYSFKGYPPELYSPRKEFIYTRPLVEKQLVIKKTCEWWFYKNKCRNMSTHWKQNAFLICCVILFGLLLGLIIWYQPGSNGSSSRKGAHTIAGVSNKSNTWTSSTAYPPVVDSPDIQTIFINHSFIGDEQWTEDEDIKDDIGDINNSIPDDFTSDFVTPRKVYNSKLSEDDLLYESNRNKSSVTNGYYSAFDETGTFRSKSSQIWDPHPEYIINAFGHELHLVLYQDTSFIPPQTFSVIRILNNRTEEEEEEDEASGHYLGCYYKGVVQGDDQSTVSVSLCNGMTGYIKTSFGSLLIQPVNQTGDGDSEVLHKVWRHSRRNARHAVADSFDMDLKELEESLFTRLHRKKRNYVDRHVFTMEVLVAVDKTMSEFHGSDLKSYILTLISIVSNIYADASIGNSIYITVANILILRDDRRKATSASAMLKDFCGVVSKQGYHYDTAMLITRDQICRNEGEPCDTLGLAELGTVCKRRSCAIVQDNGLPAAFTIAHELGHVLNMPHDDDDLCKPFNRPGTKSKMHIMSSIMGSDIHPWSWSDCSRNYVSEFLEKEDKSCLEDTPTHFIKNFNTKLPGEIYSLNHQCQLIHGNQSRYCRIDGECKRLWCKTDSSSSDCRSSNLPWADGTPCNNERHWCQKGECVPREGKSLQVVQGGWGPWSEFTPCSLTCGGGVQESQRECNNPLPKNGGKYCAGSRKKYRSCNTHTCPPGTLDSREQQCYEMNGRNFSSKGIARSAKWIPKYGLSSAEKCKLFCRLEDNSAYFMLADKVKDGTTCSLDSFDKCVNGICRPAGCDNELNSLAKIDRCGVCEGHNETCQEYTGNFYVSDLYKTKSELYYYYVTTIPKGASNIVITQPGYHAENFIALRDDEGNYILNGKNVITSYHNIKFYAGVTIEYNGAENLVEHINTTVARKMKRDLVVEIISISKSAPKDNDSLLLSYTYTMDKPLHQLPEIEVEIYNWERQPWSNCDALCHGSSHRLPVCVSTTKALKVAPQLCDETAKPPTEYRQCNTDCVLSLNVANISECSASCGMLGTREKTYYCIQTFPHISRSNIVDLSYCLSKFEFSPHESCREGCWDYTEWTPCSKSCGTGTQTRGVGCMLNGTRVSDSFCDQRKRDSFRDTIRACKTEPCYSYEDNLATQRSYASYWFADEWGACDDNCEKNRTVTCRNPMGYGCPKERRPLSKRKCCNIKYVSNWSNCSVECGNGVRQKEIHCARVYKPEIKGTPRRRVIIDPYHCRHLRKPTPKRMHKPCKISCKWNTSDWTQCPADCHEEYQSRSVYCESVLGNPIAYRYCDALKKPPSKKICNNCVRKESKIITPCNCDGFRRRRIICYDSTGRRIVCPTKERLIKEKCPPPRECMPQSCEDVRRLLRNYQDDEYTIYVRSRARRVYCHNMSSSPKEYLTVNHLENYSIYYDYKTSEPNKCPPESRNREFRDNSTSSGRTNFRKIRINLPDLRVIENDFTFAETVGTPQLFGSAGDCYNRNKECPQGDFSINLEKTGFHIRAGARWDTFGHSVIMKVSIPFDTSTVSRRAFCGGYCGRCQLSHAGLYLDV</sequence>
<dbReference type="InterPro" id="IPR045371">
    <property type="entry name" value="ADAMTS_CR_3"/>
</dbReference>
<evidence type="ECO:0000256" key="15">
    <source>
        <dbReference type="PIRSR" id="PIRSR613273-3"/>
    </source>
</evidence>
<feature type="transmembrane region" description="Helical" evidence="18">
    <location>
        <begin position="347"/>
        <end position="366"/>
    </location>
</feature>
<dbReference type="Pfam" id="PF05986">
    <property type="entry name" value="ADAMTS_spacer1"/>
    <property type="match status" value="1"/>
</dbReference>
<comment type="caution">
    <text evidence="16">Lacks conserved residue(s) required for the propagation of feature annotation.</text>
</comment>
<dbReference type="FunFam" id="2.20.100.10:FF:000006">
    <property type="entry name" value="A disintegrin and metalloproteinase with thrombospondin motifs 1"/>
    <property type="match status" value="1"/>
</dbReference>
<dbReference type="InterPro" id="IPR036383">
    <property type="entry name" value="TSP1_rpt_sf"/>
</dbReference>
<dbReference type="InterPro" id="IPR024079">
    <property type="entry name" value="MetalloPept_cat_dom_sf"/>
</dbReference>
<evidence type="ECO:0000256" key="12">
    <source>
        <dbReference type="ARBA" id="ARBA00023180"/>
    </source>
</evidence>
<dbReference type="Pfam" id="PF00090">
    <property type="entry name" value="TSP_1"/>
    <property type="match status" value="1"/>
</dbReference>
<feature type="domain" description="GON" evidence="20">
    <location>
        <begin position="1650"/>
        <end position="1844"/>
    </location>
</feature>
<evidence type="ECO:0000256" key="11">
    <source>
        <dbReference type="ARBA" id="ARBA00023157"/>
    </source>
</evidence>
<dbReference type="GO" id="GO:0031012">
    <property type="term" value="C:extracellular matrix"/>
    <property type="evidence" value="ECO:0007669"/>
    <property type="project" value="TreeGrafter"/>
</dbReference>
<keyword evidence="2" id="KW-0964">Secreted</keyword>
<evidence type="ECO:0000313" key="21">
    <source>
        <dbReference type="EMBL" id="JAI36596.1"/>
    </source>
</evidence>
<keyword evidence="8" id="KW-0378">Hydrolase</keyword>
<evidence type="ECO:0000256" key="9">
    <source>
        <dbReference type="ARBA" id="ARBA00022833"/>
    </source>
</evidence>
<evidence type="ECO:0000256" key="17">
    <source>
        <dbReference type="SAM" id="MobiDB-lite"/>
    </source>
</evidence>
<keyword evidence="10" id="KW-0482">Metalloprotease</keyword>
<evidence type="ECO:0000256" key="2">
    <source>
        <dbReference type="ARBA" id="ARBA00022525"/>
    </source>
</evidence>
<feature type="binding site" evidence="14">
    <location>
        <position position="849"/>
    </location>
    <ligand>
        <name>Ca(2+)</name>
        <dbReference type="ChEBI" id="CHEBI:29108"/>
        <label>1</label>
    </ligand>
</feature>
<feature type="compositionally biased region" description="Low complexity" evidence="17">
    <location>
        <begin position="7"/>
        <end position="22"/>
    </location>
</feature>
<keyword evidence="5 14" id="KW-0479">Metal-binding</keyword>
<feature type="binding site" evidence="14">
    <location>
        <position position="849"/>
    </location>
    <ligand>
        <name>Ca(2+)</name>
        <dbReference type="ChEBI" id="CHEBI:29108"/>
        <label>2</label>
    </ligand>
</feature>
<feature type="binding site" evidence="14">
    <location>
        <position position="652"/>
    </location>
    <ligand>
        <name>Ca(2+)</name>
        <dbReference type="ChEBI" id="CHEBI:29108"/>
        <label>1</label>
    </ligand>
</feature>
<dbReference type="InterPro" id="IPR012314">
    <property type="entry name" value="Pept_M12B_GON-ADAMTSs"/>
</dbReference>